<dbReference type="GO" id="GO:0005634">
    <property type="term" value="C:nucleus"/>
    <property type="evidence" value="ECO:0007669"/>
    <property type="project" value="UniProtKB-SubCell"/>
</dbReference>
<keyword evidence="2" id="KW-0238">DNA-binding</keyword>
<dbReference type="InterPro" id="IPR007889">
    <property type="entry name" value="HTH_Psq"/>
</dbReference>
<dbReference type="SUPFAM" id="SSF46689">
    <property type="entry name" value="Homeodomain-like"/>
    <property type="match status" value="2"/>
</dbReference>
<dbReference type="PANTHER" id="PTHR19303:SF73">
    <property type="entry name" value="PROTEIN PDC2"/>
    <property type="match status" value="1"/>
</dbReference>
<dbReference type="Pfam" id="PF03184">
    <property type="entry name" value="DDE_1"/>
    <property type="match status" value="1"/>
</dbReference>
<organism evidence="5 6">
    <name type="scientific">Microctonus hyperodae</name>
    <name type="common">Parasitoid wasp</name>
    <dbReference type="NCBI Taxonomy" id="165561"/>
    <lineage>
        <taxon>Eukaryota</taxon>
        <taxon>Metazoa</taxon>
        <taxon>Ecdysozoa</taxon>
        <taxon>Arthropoda</taxon>
        <taxon>Hexapoda</taxon>
        <taxon>Insecta</taxon>
        <taxon>Pterygota</taxon>
        <taxon>Neoptera</taxon>
        <taxon>Endopterygota</taxon>
        <taxon>Hymenoptera</taxon>
        <taxon>Apocrita</taxon>
        <taxon>Ichneumonoidea</taxon>
        <taxon>Braconidae</taxon>
        <taxon>Euphorinae</taxon>
        <taxon>Microctonus</taxon>
    </lineage>
</organism>
<dbReference type="InterPro" id="IPR006600">
    <property type="entry name" value="HTH_CenpB_DNA-bd_dom"/>
</dbReference>
<keyword evidence="3" id="KW-0539">Nucleus</keyword>
<dbReference type="Pfam" id="PF03221">
    <property type="entry name" value="HTH_Tnp_Tc5"/>
    <property type="match status" value="1"/>
</dbReference>
<evidence type="ECO:0000256" key="2">
    <source>
        <dbReference type="ARBA" id="ARBA00023125"/>
    </source>
</evidence>
<reference evidence="5" key="2">
    <citation type="submission" date="2023-03" db="EMBL/GenBank/DDBJ databases">
        <authorList>
            <person name="Inwood S.N."/>
            <person name="Skelly J.G."/>
            <person name="Guhlin J."/>
            <person name="Harrop T.W.R."/>
            <person name="Goldson S.G."/>
            <person name="Dearden P.K."/>
        </authorList>
    </citation>
    <scope>NUCLEOTIDE SEQUENCE</scope>
    <source>
        <strain evidence="5">Lincoln</strain>
        <tissue evidence="5">Whole body</tissue>
    </source>
</reference>
<dbReference type="SMART" id="SM00674">
    <property type="entry name" value="CENPB"/>
    <property type="match status" value="1"/>
</dbReference>
<dbReference type="AlphaFoldDB" id="A0AA39KNV6"/>
<proteinExistence type="predicted"/>
<dbReference type="Pfam" id="PF04218">
    <property type="entry name" value="CENP-B_N"/>
    <property type="match status" value="1"/>
</dbReference>
<dbReference type="PROSITE" id="PS51253">
    <property type="entry name" value="HTH_CENPB"/>
    <property type="match status" value="1"/>
</dbReference>
<dbReference type="Gene3D" id="1.10.10.60">
    <property type="entry name" value="Homeodomain-like"/>
    <property type="match status" value="2"/>
</dbReference>
<dbReference type="PANTHER" id="PTHR19303">
    <property type="entry name" value="TRANSPOSON"/>
    <property type="match status" value="1"/>
</dbReference>
<comment type="caution">
    <text evidence="5">The sequence shown here is derived from an EMBL/GenBank/DDBJ whole genome shotgun (WGS) entry which is preliminary data.</text>
</comment>
<evidence type="ECO:0000313" key="5">
    <source>
        <dbReference type="EMBL" id="KAK0168176.1"/>
    </source>
</evidence>
<dbReference type="InterPro" id="IPR004875">
    <property type="entry name" value="DDE_SF_endonuclease_dom"/>
</dbReference>
<evidence type="ECO:0000259" key="4">
    <source>
        <dbReference type="PROSITE" id="PS51253"/>
    </source>
</evidence>
<evidence type="ECO:0000256" key="1">
    <source>
        <dbReference type="ARBA" id="ARBA00004123"/>
    </source>
</evidence>
<dbReference type="InterPro" id="IPR009057">
    <property type="entry name" value="Homeodomain-like_sf"/>
</dbReference>
<name>A0AA39KNV6_MICHY</name>
<evidence type="ECO:0000256" key="3">
    <source>
        <dbReference type="ARBA" id="ARBA00023242"/>
    </source>
</evidence>
<keyword evidence="6" id="KW-1185">Reference proteome</keyword>
<gene>
    <name evidence="5" type="ORF">PV327_002002</name>
</gene>
<protein>
    <recommendedName>
        <fullName evidence="4">HTH CENPB-type domain-containing protein</fullName>
    </recommendedName>
</protein>
<dbReference type="Proteomes" id="UP001168972">
    <property type="component" value="Unassembled WGS sequence"/>
</dbReference>
<dbReference type="EMBL" id="JAQQBR010001831">
    <property type="protein sequence ID" value="KAK0168176.1"/>
    <property type="molecule type" value="Genomic_DNA"/>
</dbReference>
<comment type="subcellular location">
    <subcellularLocation>
        <location evidence="1">Nucleus</location>
    </subcellularLocation>
</comment>
<dbReference type="GO" id="GO:0003677">
    <property type="term" value="F:DNA binding"/>
    <property type="evidence" value="ECO:0007669"/>
    <property type="project" value="UniProtKB-KW"/>
</dbReference>
<feature type="domain" description="HTH CENPB-type" evidence="4">
    <location>
        <begin position="65"/>
        <end position="136"/>
    </location>
</feature>
<accession>A0AA39KNV6</accession>
<evidence type="ECO:0000313" key="6">
    <source>
        <dbReference type="Proteomes" id="UP001168972"/>
    </source>
</evidence>
<reference evidence="5" key="1">
    <citation type="journal article" date="2023" name="bioRxiv">
        <title>Scaffold-level genome assemblies of two parasitoid biocontrol wasps reveal the parthenogenesis mechanism and an associated novel virus.</title>
        <authorList>
            <person name="Inwood S."/>
            <person name="Skelly J."/>
            <person name="Guhlin J."/>
            <person name="Harrop T."/>
            <person name="Goldson S."/>
            <person name="Dearden P."/>
        </authorList>
    </citation>
    <scope>NUCLEOTIDE SEQUENCE</scope>
    <source>
        <strain evidence="5">Lincoln</strain>
        <tissue evidence="5">Whole body</tissue>
    </source>
</reference>
<sequence length="511" mass="58694">MSITLKRKRLSLQKKIDIIVESEKFGVSARKLADKFGVGRTQVNEIIKNKSDLKKLFEDGFNPELKRKFPKTEGLAIDQIVYKWFCETRNKNLPISGPLIKENALKAAENLKITTFKASNGWLEKFCQRHNIRFKPVCSKSIDVDLNSVDAWKAKLQRILKDYSPKNVYSVDETELFYIAMSHKTFAQQNDKCAGKKTAKQRLAILFCANMDGDKENPLIIGKSKNPRCFKGSHINQLPLEWVSNKKASMTTDIMTSWLNKFDEKMKKQNRKVLLFLNNAVFHPNLKLENVNIVFLPQNIASLCQPLHQGIIHNFKMTYKKCLVRRLLSFNNNENFFEDAEQSIDLTSTLVWISAAWESISPAIISKCFSKAGFSGNVQQMEDFHEEDEIPLAQLLSNIQDENFENYTSMDCNVFTENPNFGVQVIINELINNKDCDTNSESGVEELETCTSSIKDMDELCEKLRDVQNFLFNNDKSELAVEILQILTKCEAQILQTKIKNLKPTSNEKYF</sequence>
<dbReference type="InterPro" id="IPR050863">
    <property type="entry name" value="CenT-Element_Derived"/>
</dbReference>